<evidence type="ECO:0000256" key="1">
    <source>
        <dbReference type="SAM" id="MobiDB-lite"/>
    </source>
</evidence>
<evidence type="ECO:0000313" key="3">
    <source>
        <dbReference type="Proteomes" id="UP000050297"/>
    </source>
</evidence>
<dbReference type="Pfam" id="PF07769">
    <property type="entry name" value="PsiF_repeat"/>
    <property type="match status" value="2"/>
</dbReference>
<dbReference type="PATRIC" id="fig|199198.5.peg.1893"/>
<reference evidence="2 3" key="1">
    <citation type="submission" date="2015-09" db="EMBL/GenBank/DDBJ databases">
        <title>Genome announcement of multiple Pseudomonas syringae strains.</title>
        <authorList>
            <person name="Thakur S."/>
            <person name="Wang P.W."/>
            <person name="Gong Y."/>
            <person name="Weir B.S."/>
            <person name="Guttman D.S."/>
        </authorList>
    </citation>
    <scope>NUCLEOTIDE SEQUENCE [LARGE SCALE GENOMIC DNA]</scope>
    <source>
        <strain evidence="2 3">ICMP2802</strain>
    </source>
</reference>
<dbReference type="EMBL" id="LJPM01000199">
    <property type="protein sequence ID" value="KPW22144.1"/>
    <property type="molecule type" value="Genomic_DNA"/>
</dbReference>
<proteinExistence type="predicted"/>
<evidence type="ECO:0000313" key="2">
    <source>
        <dbReference type="EMBL" id="KPW22144.1"/>
    </source>
</evidence>
<organism evidence="2 3">
    <name type="scientific">Pseudomonas syringae pv. aceris</name>
    <dbReference type="NCBI Taxonomy" id="199198"/>
    <lineage>
        <taxon>Bacteria</taxon>
        <taxon>Pseudomonadati</taxon>
        <taxon>Pseudomonadota</taxon>
        <taxon>Gammaproteobacteria</taxon>
        <taxon>Pseudomonadales</taxon>
        <taxon>Pseudomonadaceae</taxon>
        <taxon>Pseudomonas</taxon>
        <taxon>Pseudomonas syringae</taxon>
    </lineage>
</organism>
<accession>A0A0P9LXW3</accession>
<feature type="compositionally biased region" description="Polar residues" evidence="1">
    <location>
        <begin position="8"/>
        <end position="21"/>
    </location>
</feature>
<feature type="region of interest" description="Disordered" evidence="1">
    <location>
        <begin position="1"/>
        <end position="33"/>
    </location>
</feature>
<dbReference type="InterPro" id="IPR011690">
    <property type="entry name" value="P_starv_induced_PsiF"/>
</dbReference>
<sequence length="130" mass="13488">MPAAMSGVPSQSADADYTDSQPVPPGAVDLESGSMNKLGIPVLLVGLMLSAQGFAATAQQNKMTTCNADASAKSLKGDERKTFMSTCLKAAPPPAATQQEKMKTCNATASTQALKGDARKSFMSDCLKKK</sequence>
<dbReference type="Proteomes" id="UP000050297">
    <property type="component" value="Unassembled WGS sequence"/>
</dbReference>
<comment type="caution">
    <text evidence="2">The sequence shown here is derived from an EMBL/GenBank/DDBJ whole genome shotgun (WGS) entry which is preliminary data.</text>
</comment>
<gene>
    <name evidence="2" type="ORF">ALO91_100420</name>
</gene>
<dbReference type="AlphaFoldDB" id="A0A0P9LXW3"/>
<protein>
    <submittedName>
        <fullName evidence="2">Putative phosphate starvation-inducible protein psiF</fullName>
    </submittedName>
</protein>
<name>A0A0P9LXW3_PSESX</name>